<gene>
    <name evidence="2" type="ORF">R3P38DRAFT_3170669</name>
</gene>
<name>A0AAW0DTD5_9AGAR</name>
<evidence type="ECO:0000313" key="2">
    <source>
        <dbReference type="EMBL" id="KAK7056012.1"/>
    </source>
</evidence>
<feature type="region of interest" description="Disordered" evidence="1">
    <location>
        <begin position="538"/>
        <end position="572"/>
    </location>
</feature>
<sequence length="690" mass="76156">MELPIPRNISLTLHDATQGVGWVVPGDLARMSLEGAVLGKTHIPVRAWVDALQKELMISLNWQSLQANQPPTSPSELYTREMLLQKRGYPLFCPGPQDHYPNINSGIAIGDVGCFDEGEFDYLFNVFSSANTCCPDGFDPFKMNDPNRLNTSSSEVKHNDIDPRSYFSSNVQRENGDPPKYLFHCSGACGAILTLPRGSHQQQLKDGAIHLRRYAANNARSWYRHVVNTRGRDIRNGNLFLVTGHEKARSWGMAHYSDHPKDHNFNLEFRNAPGSAGYTWVSGFPSRAEGKKHDPADGPLNQTLFLRGWTLSLEPEVWREEFPGESSSTEWESSVWLPLLSHLRRRMGLTPPPAVIFDCHPPYNKICNPSVLINDYIFRQVPSATVVLSHTDDWSALLEKTPEADLLEPTNIYSSIQTHFEIMSEEGELYNVDAKGIQIEGMTGTAFLVPKENSLSEHNVFDLNDNSIKLSSDDEVIGGIPAVPLPSSSKHRIDGTGGNIGFNRLQNDTPACVTTEESQHKPCERCTKRGLVCEYVADKPDTTPRSPPPPLPSHTSLPPQHFPPTAHMRGHGPPYRHPVPYYGYSTPQPGASFVMCCLSRGSLPLLRMVLVPVVSHLALNGEFSNDRSNEPIFGSDPSFMVFTDPPKLPTTVSLCTLSLGIPALVSFDSPAVATTNGPETSSTPAVSSTT</sequence>
<reference evidence="2 3" key="1">
    <citation type="journal article" date="2024" name="J Genomics">
        <title>Draft genome sequencing and assembly of Favolaschia claudopus CIRM-BRFM 2984 isolated from oak limbs.</title>
        <authorList>
            <person name="Navarro D."/>
            <person name="Drula E."/>
            <person name="Chaduli D."/>
            <person name="Cazenave R."/>
            <person name="Ahrendt S."/>
            <person name="Wang J."/>
            <person name="Lipzen A."/>
            <person name="Daum C."/>
            <person name="Barry K."/>
            <person name="Grigoriev I.V."/>
            <person name="Favel A."/>
            <person name="Rosso M.N."/>
            <person name="Martin F."/>
        </authorList>
    </citation>
    <scope>NUCLEOTIDE SEQUENCE [LARGE SCALE GENOMIC DNA]</scope>
    <source>
        <strain evidence="2 3">CIRM-BRFM 2984</strain>
    </source>
</reference>
<evidence type="ECO:0008006" key="4">
    <source>
        <dbReference type="Google" id="ProtNLM"/>
    </source>
</evidence>
<organism evidence="2 3">
    <name type="scientific">Favolaschia claudopus</name>
    <dbReference type="NCBI Taxonomy" id="2862362"/>
    <lineage>
        <taxon>Eukaryota</taxon>
        <taxon>Fungi</taxon>
        <taxon>Dikarya</taxon>
        <taxon>Basidiomycota</taxon>
        <taxon>Agaricomycotina</taxon>
        <taxon>Agaricomycetes</taxon>
        <taxon>Agaricomycetidae</taxon>
        <taxon>Agaricales</taxon>
        <taxon>Marasmiineae</taxon>
        <taxon>Mycenaceae</taxon>
        <taxon>Favolaschia</taxon>
    </lineage>
</organism>
<protein>
    <recommendedName>
        <fullName evidence="4">Zn(2)-C6 fungal-type domain-containing protein</fullName>
    </recommendedName>
</protein>
<evidence type="ECO:0000313" key="3">
    <source>
        <dbReference type="Proteomes" id="UP001362999"/>
    </source>
</evidence>
<keyword evidence="3" id="KW-1185">Reference proteome</keyword>
<comment type="caution">
    <text evidence="2">The sequence shown here is derived from an EMBL/GenBank/DDBJ whole genome shotgun (WGS) entry which is preliminary data.</text>
</comment>
<dbReference type="EMBL" id="JAWWNJ010000005">
    <property type="protein sequence ID" value="KAK7056012.1"/>
    <property type="molecule type" value="Genomic_DNA"/>
</dbReference>
<accession>A0AAW0DTD5</accession>
<proteinExistence type="predicted"/>
<dbReference type="AlphaFoldDB" id="A0AAW0DTD5"/>
<evidence type="ECO:0000256" key="1">
    <source>
        <dbReference type="SAM" id="MobiDB-lite"/>
    </source>
</evidence>
<dbReference type="Proteomes" id="UP001362999">
    <property type="component" value="Unassembled WGS sequence"/>
</dbReference>